<organism evidence="1 2">
    <name type="scientific">Nonlabens dokdonensis (strain DSM 17205 / KCTC 12402 / DSW-6)</name>
    <name type="common">Donghaeana dokdonensis</name>
    <dbReference type="NCBI Taxonomy" id="592029"/>
    <lineage>
        <taxon>Bacteria</taxon>
        <taxon>Pseudomonadati</taxon>
        <taxon>Bacteroidota</taxon>
        <taxon>Flavobacteriia</taxon>
        <taxon>Flavobacteriales</taxon>
        <taxon>Flavobacteriaceae</taxon>
        <taxon>Nonlabens</taxon>
    </lineage>
</organism>
<dbReference type="HOGENOM" id="CLU_3202671_0_0_10"/>
<dbReference type="KEGG" id="ndo:DDD_1225"/>
<reference evidence="1 2" key="1">
    <citation type="journal article" date="2013" name="Genome Biol. Evol.">
        <title>Genomic makeup of the marine flavobacterium Nonlabens (Donghaeana) dokdonensis DSW-6 and identification of a novel class of rhodopsins.</title>
        <authorList>
            <person name="Kwon S.K."/>
            <person name="Kim B.K."/>
            <person name="Song J.Y."/>
            <person name="Kwak M.J."/>
            <person name="Lee C.H."/>
            <person name="Yoon J.H."/>
            <person name="Oh T.K."/>
            <person name="Kim J.F."/>
        </authorList>
    </citation>
    <scope>NUCLEOTIDE SEQUENCE [LARGE SCALE GENOMIC DNA]</scope>
    <source>
        <strain evidence="2">DSM 17205 / KCTC 12402 / DSW-6</strain>
    </source>
</reference>
<dbReference type="EMBL" id="CP001397">
    <property type="protein sequence ID" value="AGC76352.1"/>
    <property type="molecule type" value="Genomic_DNA"/>
</dbReference>
<evidence type="ECO:0000313" key="1">
    <source>
        <dbReference type="EMBL" id="AGC76352.1"/>
    </source>
</evidence>
<sequence length="45" mass="5275">MCLKCCNIVCVDLAFAKAELYKQLKYKNCIALRRNLKETSCLKKY</sequence>
<dbReference type="AlphaFoldDB" id="L7W822"/>
<dbReference type="PATRIC" id="fig|592029.3.peg.1214"/>
<gene>
    <name evidence="1" type="ordered locus">DDD_1225</name>
</gene>
<name>L7W822_NONDD</name>
<accession>L7W822</accession>
<evidence type="ECO:0000313" key="2">
    <source>
        <dbReference type="Proteomes" id="UP000011173"/>
    </source>
</evidence>
<proteinExistence type="predicted"/>
<dbReference type="Proteomes" id="UP000011173">
    <property type="component" value="Chromosome"/>
</dbReference>
<protein>
    <submittedName>
        <fullName evidence="1">Uncharacterized protein</fullName>
    </submittedName>
</protein>